<dbReference type="OrthoDB" id="6353470at2759"/>
<proteinExistence type="predicted"/>
<dbReference type="AlphaFoldDB" id="A0A8J2RVB3"/>
<evidence type="ECO:0000313" key="2">
    <source>
        <dbReference type="EMBL" id="CAH0109217.1"/>
    </source>
</evidence>
<evidence type="ECO:0000256" key="1">
    <source>
        <dbReference type="SAM" id="SignalP"/>
    </source>
</evidence>
<evidence type="ECO:0008006" key="4">
    <source>
        <dbReference type="Google" id="ProtNLM"/>
    </source>
</evidence>
<feature type="signal peptide" evidence="1">
    <location>
        <begin position="1"/>
        <end position="20"/>
    </location>
</feature>
<protein>
    <recommendedName>
        <fullName evidence="4">Ig-like domain-containing protein</fullName>
    </recommendedName>
</protein>
<dbReference type="Proteomes" id="UP000789390">
    <property type="component" value="Unassembled WGS sequence"/>
</dbReference>
<name>A0A8J2RVB3_9CRUS</name>
<keyword evidence="1" id="KW-0732">Signal</keyword>
<accession>A0A8J2RVB3</accession>
<keyword evidence="3" id="KW-1185">Reference proteome</keyword>
<sequence length="188" mass="20321">MKVATVCCLLSVTTADPSNAERQSRQMLVVPPTFYNYYNPYSVMPAVYPYPASVFPIYPGESVFAQAEENNQVERIAARDTINVLPADTECLFATIDTAGITPCMKTSGAKRGSINIKLPKTKQTAVIGIVRSSNERITLRCTEMTGVSAFTKTGKIGAPSDTPRTETGVLQLVVTSTADNGVIKCTW</sequence>
<evidence type="ECO:0000313" key="3">
    <source>
        <dbReference type="Proteomes" id="UP000789390"/>
    </source>
</evidence>
<comment type="caution">
    <text evidence="2">The sequence shown here is derived from an EMBL/GenBank/DDBJ whole genome shotgun (WGS) entry which is preliminary data.</text>
</comment>
<organism evidence="2 3">
    <name type="scientific">Daphnia galeata</name>
    <dbReference type="NCBI Taxonomy" id="27404"/>
    <lineage>
        <taxon>Eukaryota</taxon>
        <taxon>Metazoa</taxon>
        <taxon>Ecdysozoa</taxon>
        <taxon>Arthropoda</taxon>
        <taxon>Crustacea</taxon>
        <taxon>Branchiopoda</taxon>
        <taxon>Diplostraca</taxon>
        <taxon>Cladocera</taxon>
        <taxon>Anomopoda</taxon>
        <taxon>Daphniidae</taxon>
        <taxon>Daphnia</taxon>
    </lineage>
</organism>
<dbReference type="EMBL" id="CAKKLH010000292">
    <property type="protein sequence ID" value="CAH0109217.1"/>
    <property type="molecule type" value="Genomic_DNA"/>
</dbReference>
<gene>
    <name evidence="2" type="ORF">DGAL_LOCUS12686</name>
</gene>
<feature type="chain" id="PRO_5035151974" description="Ig-like domain-containing protein" evidence="1">
    <location>
        <begin position="21"/>
        <end position="188"/>
    </location>
</feature>
<reference evidence="2" key="1">
    <citation type="submission" date="2021-11" db="EMBL/GenBank/DDBJ databases">
        <authorList>
            <person name="Schell T."/>
        </authorList>
    </citation>
    <scope>NUCLEOTIDE SEQUENCE</scope>
    <source>
        <strain evidence="2">M5</strain>
    </source>
</reference>